<dbReference type="AlphaFoldDB" id="A0A1D2JDD2"/>
<sequence>MKAEREEKKRDDREKWDKIDGTKADILSKSPYSNPAYSKRHLRFNNQAGGSRSEIDQIDRSKNQTANGRERPFDRFERVHIPNC</sequence>
<dbReference type="EMBL" id="LZYO01000172">
    <property type="protein sequence ID" value="ODH26888.1"/>
    <property type="molecule type" value="Genomic_DNA"/>
</dbReference>
<feature type="compositionally biased region" description="Basic and acidic residues" evidence="1">
    <location>
        <begin position="53"/>
        <end position="84"/>
    </location>
</feature>
<accession>A0A1D2JDD2</accession>
<feature type="region of interest" description="Disordered" evidence="1">
    <location>
        <begin position="1"/>
        <end position="84"/>
    </location>
</feature>
<protein>
    <submittedName>
        <fullName evidence="2">Uncharacterized protein</fullName>
    </submittedName>
</protein>
<feature type="compositionally biased region" description="Basic and acidic residues" evidence="1">
    <location>
        <begin position="1"/>
        <end position="23"/>
    </location>
</feature>
<proteinExistence type="predicted"/>
<gene>
    <name evidence="2" type="ORF">ACO22_04383</name>
</gene>
<comment type="caution">
    <text evidence="2">The sequence shown here is derived from an EMBL/GenBank/DDBJ whole genome shotgun (WGS) entry which is preliminary data.</text>
</comment>
<evidence type="ECO:0000313" key="3">
    <source>
        <dbReference type="Proteomes" id="UP000242814"/>
    </source>
</evidence>
<evidence type="ECO:0000313" key="2">
    <source>
        <dbReference type="EMBL" id="ODH26888.1"/>
    </source>
</evidence>
<name>A0A1D2JDD2_PARBR</name>
<evidence type="ECO:0000256" key="1">
    <source>
        <dbReference type="SAM" id="MobiDB-lite"/>
    </source>
</evidence>
<organism evidence="2 3">
    <name type="scientific">Paracoccidioides brasiliensis</name>
    <dbReference type="NCBI Taxonomy" id="121759"/>
    <lineage>
        <taxon>Eukaryota</taxon>
        <taxon>Fungi</taxon>
        <taxon>Dikarya</taxon>
        <taxon>Ascomycota</taxon>
        <taxon>Pezizomycotina</taxon>
        <taxon>Eurotiomycetes</taxon>
        <taxon>Eurotiomycetidae</taxon>
        <taxon>Onygenales</taxon>
        <taxon>Ajellomycetaceae</taxon>
        <taxon>Paracoccidioides</taxon>
    </lineage>
</organism>
<reference evidence="2 3" key="1">
    <citation type="submission" date="2016-06" db="EMBL/GenBank/DDBJ databases">
        <authorList>
            <person name="Kjaerup R.B."/>
            <person name="Dalgaard T.S."/>
            <person name="Juul-Madsen H.R."/>
        </authorList>
    </citation>
    <scope>NUCLEOTIDE SEQUENCE [LARGE SCALE GENOMIC DNA]</scope>
    <source>
        <strain evidence="2 3">Pb300</strain>
    </source>
</reference>
<dbReference type="Proteomes" id="UP000242814">
    <property type="component" value="Unassembled WGS sequence"/>
</dbReference>